<protein>
    <recommendedName>
        <fullName evidence="3">Abortive phage infection protein</fullName>
    </recommendedName>
</protein>
<evidence type="ECO:0008006" key="3">
    <source>
        <dbReference type="Google" id="ProtNLM"/>
    </source>
</evidence>
<proteinExistence type="predicted"/>
<dbReference type="RefSeq" id="WP_326439512.1">
    <property type="nucleotide sequence ID" value="NZ_JAYMFH010000003.1"/>
</dbReference>
<accession>A0ABU6IXB0</accession>
<comment type="caution">
    <text evidence="1">The sequence shown here is derived from an EMBL/GenBank/DDBJ whole genome shotgun (WGS) entry which is preliminary data.</text>
</comment>
<keyword evidence="2" id="KW-1185">Reference proteome</keyword>
<gene>
    <name evidence="1" type="ORF">VJ920_03730</name>
</gene>
<dbReference type="Proteomes" id="UP001343724">
    <property type="component" value="Unassembled WGS sequence"/>
</dbReference>
<evidence type="ECO:0000313" key="2">
    <source>
        <dbReference type="Proteomes" id="UP001343724"/>
    </source>
</evidence>
<dbReference type="EMBL" id="JAYMFH010000003">
    <property type="protein sequence ID" value="MEC4294413.1"/>
    <property type="molecule type" value="Genomic_DNA"/>
</dbReference>
<sequence>MVKTTKMLNQELGVYRDRANKIARMVRDSELVPVVRGLYETDAQASPWALAGCIYGPSYVSFESALSYYGLIPEATRAVTSATFEKGRSKAYDTVFGAFLFRDVPAEAFPYGIEIKEEGGAVFRIATPEKALCDKLYAVSPVASRGELEALLYEDLRLDREDMANLSAEDVAYLAEKYRSRNVRKLAAYLKNGLQDE</sequence>
<organism evidence="1 2">
    <name type="scientific">Adlercreutzia shanghongiae</name>
    <dbReference type="NCBI Taxonomy" id="3111773"/>
    <lineage>
        <taxon>Bacteria</taxon>
        <taxon>Bacillati</taxon>
        <taxon>Actinomycetota</taxon>
        <taxon>Coriobacteriia</taxon>
        <taxon>Eggerthellales</taxon>
        <taxon>Eggerthellaceae</taxon>
        <taxon>Adlercreutzia</taxon>
    </lineage>
</organism>
<reference evidence="1 2" key="1">
    <citation type="submission" date="2024-01" db="EMBL/GenBank/DDBJ databases">
        <title>novel species in genus Adlercreutzia.</title>
        <authorList>
            <person name="Liu X."/>
        </authorList>
    </citation>
    <scope>NUCLEOTIDE SEQUENCE [LARGE SCALE GENOMIC DNA]</scope>
    <source>
        <strain evidence="1 2">R22</strain>
    </source>
</reference>
<name>A0ABU6IXB0_9ACTN</name>
<evidence type="ECO:0000313" key="1">
    <source>
        <dbReference type="EMBL" id="MEC4294413.1"/>
    </source>
</evidence>